<feature type="compositionally biased region" description="Low complexity" evidence="2">
    <location>
        <begin position="588"/>
        <end position="598"/>
    </location>
</feature>
<evidence type="ECO:0000256" key="2">
    <source>
        <dbReference type="SAM" id="MobiDB-lite"/>
    </source>
</evidence>
<evidence type="ECO:0000313" key="4">
    <source>
        <dbReference type="EMBL" id="KRW99881.1"/>
    </source>
</evidence>
<evidence type="ECO:0000256" key="1">
    <source>
        <dbReference type="PROSITE-ProRule" id="PRU00042"/>
    </source>
</evidence>
<dbReference type="AlphaFoldDB" id="A0A0V0QCC8"/>
<sequence length="890" mass="105922">MGMLTKEQKIEQLKRFKDVILQGLVTCEQTDDFKNNLEQSKNFIEQYQNKMPSYIVSYIKSYAMQAQKPGTQKQIKIRLLYIISDIFKRNKLMDKFKEKLMESLPDIFQGVYEQAYQEDKQNNNCQQTDKIKMILYSWFPFLPFQYFAKFQQIITYDSLYKELSDQEKNSLYRYFQQLNQTEQDIQQYLSLSIFKTQIKKNKNENVQPSISSINTGIEKIRKKQKLSIDSNSQNIHKRQQKLSDNNDLPKKIPPPRSVFNKETPKKQVNPNINKSQVGVDIDSFDIKKISKKQNYLQQQQQGSEIQNPQNQKQQQQNQNILSQKQQQQKQSTSLQQLLQKNNQQQQPQQLTQKQLHRKKEFNLKSSGNTNIGQMPQNTQFQQTQQELQQFQQNIAPLQQQQQQFNQQQFQQPPKLQEPSPVVQKPAAIQSLNQMHQNLNKSGNQTVENKQDFNIDNEGWGDENESQPGQNEQIHQINIQNNPQGNFNNFQQNSANNFQPNQGLPHPQNQPYQNIQGPYNRGINSNYQQQQQFNLNQYNNKNNNPVQVQNSKHSRNQNRNQNRNHNRNNNSNNNNNGINDFNLRGHHVNNTQNSYYNNQSGFQVNNLSISNQQQQIQSQSQNQNQNQQQIGQNKRELLFFQLLLNYKRKYQQKLNETKSIFCSYVFNQTDKKFIEMDEFKKNLYIVPNFYDNLPYLCYNCGLRFEEREEIQQHYNNHFKENYKNQKGKKSDVNKAFYSEDEWINCDIQHDKQDEDEDMIEEINLPYIEAQYLQQNKCELCSEEMILDWNNEIERWVYLDCMLVKIQEISLQNKIGVYPFHSICYKILQEQQIEDDDKDNENEQKSTMQFQNLNDNKQIELQQNISQQQDDDYGLNIDEDILDYIGENLDKN</sequence>
<dbReference type="PROSITE" id="PS00028">
    <property type="entry name" value="ZINC_FINGER_C2H2_1"/>
    <property type="match status" value="1"/>
</dbReference>
<protein>
    <recommendedName>
        <fullName evidence="3">C2H2-type domain-containing protein</fullName>
    </recommendedName>
</protein>
<keyword evidence="1" id="KW-0479">Metal-binding</keyword>
<feature type="compositionally biased region" description="Low complexity" evidence="2">
    <location>
        <begin position="536"/>
        <end position="550"/>
    </location>
</feature>
<evidence type="ECO:0000259" key="3">
    <source>
        <dbReference type="PROSITE" id="PS50157"/>
    </source>
</evidence>
<feature type="compositionally biased region" description="Polar residues" evidence="2">
    <location>
        <begin position="363"/>
        <end position="375"/>
    </location>
</feature>
<feature type="compositionally biased region" description="Low complexity" evidence="2">
    <location>
        <begin position="297"/>
        <end position="353"/>
    </location>
</feature>
<feature type="compositionally biased region" description="Basic residues" evidence="2">
    <location>
        <begin position="551"/>
        <end position="565"/>
    </location>
</feature>
<feature type="compositionally biased region" description="Polar residues" evidence="2">
    <location>
        <begin position="266"/>
        <end position="276"/>
    </location>
</feature>
<evidence type="ECO:0000313" key="5">
    <source>
        <dbReference type="Proteomes" id="UP000054937"/>
    </source>
</evidence>
<feature type="compositionally biased region" description="Polar residues" evidence="2">
    <location>
        <begin position="506"/>
        <end position="516"/>
    </location>
</feature>
<feature type="region of interest" description="Disordered" evidence="2">
    <location>
        <begin position="479"/>
        <end position="522"/>
    </location>
</feature>
<feature type="compositionally biased region" description="Low complexity" evidence="2">
    <location>
        <begin position="479"/>
        <end position="501"/>
    </location>
</feature>
<dbReference type="PROSITE" id="PS50157">
    <property type="entry name" value="ZINC_FINGER_C2H2_2"/>
    <property type="match status" value="1"/>
</dbReference>
<feature type="region of interest" description="Disordered" evidence="2">
    <location>
        <begin position="224"/>
        <end position="276"/>
    </location>
</feature>
<feature type="compositionally biased region" description="Low complexity" evidence="2">
    <location>
        <begin position="566"/>
        <end position="575"/>
    </location>
</feature>
<dbReference type="EMBL" id="LDAU01000202">
    <property type="protein sequence ID" value="KRW99881.1"/>
    <property type="molecule type" value="Genomic_DNA"/>
</dbReference>
<name>A0A0V0QCC8_PSEPJ</name>
<keyword evidence="1" id="KW-0862">Zinc</keyword>
<accession>A0A0V0QCC8</accession>
<dbReference type="InParanoid" id="A0A0V0QCC8"/>
<proteinExistence type="predicted"/>
<feature type="compositionally biased region" description="Low complexity" evidence="2">
    <location>
        <begin position="376"/>
        <end position="416"/>
    </location>
</feature>
<gene>
    <name evidence="4" type="ORF">PPERSA_12557</name>
</gene>
<dbReference type="Proteomes" id="UP000054937">
    <property type="component" value="Unassembled WGS sequence"/>
</dbReference>
<organism evidence="4 5">
    <name type="scientific">Pseudocohnilembus persalinus</name>
    <name type="common">Ciliate</name>
    <dbReference type="NCBI Taxonomy" id="266149"/>
    <lineage>
        <taxon>Eukaryota</taxon>
        <taxon>Sar</taxon>
        <taxon>Alveolata</taxon>
        <taxon>Ciliophora</taxon>
        <taxon>Intramacronucleata</taxon>
        <taxon>Oligohymenophorea</taxon>
        <taxon>Scuticociliatia</taxon>
        <taxon>Philasterida</taxon>
        <taxon>Pseudocohnilembidae</taxon>
        <taxon>Pseudocohnilembus</taxon>
    </lineage>
</organism>
<feature type="domain" description="C2H2-type" evidence="3">
    <location>
        <begin position="694"/>
        <end position="721"/>
    </location>
</feature>
<keyword evidence="1" id="KW-0863">Zinc-finger</keyword>
<reference evidence="4 5" key="1">
    <citation type="journal article" date="2015" name="Sci. Rep.">
        <title>Genome of the facultative scuticociliatosis pathogen Pseudocohnilembus persalinus provides insight into its virulence through horizontal gene transfer.</title>
        <authorList>
            <person name="Xiong J."/>
            <person name="Wang G."/>
            <person name="Cheng J."/>
            <person name="Tian M."/>
            <person name="Pan X."/>
            <person name="Warren A."/>
            <person name="Jiang C."/>
            <person name="Yuan D."/>
            <person name="Miao W."/>
        </authorList>
    </citation>
    <scope>NUCLEOTIDE SEQUENCE [LARGE SCALE GENOMIC DNA]</scope>
    <source>
        <strain evidence="4">36N120E</strain>
    </source>
</reference>
<dbReference type="InterPro" id="IPR013087">
    <property type="entry name" value="Znf_C2H2_type"/>
</dbReference>
<feature type="region of interest" description="Disordered" evidence="2">
    <location>
        <begin position="536"/>
        <end position="598"/>
    </location>
</feature>
<feature type="region of interest" description="Disordered" evidence="2">
    <location>
        <begin position="292"/>
        <end position="423"/>
    </location>
</feature>
<dbReference type="GO" id="GO:0008270">
    <property type="term" value="F:zinc ion binding"/>
    <property type="evidence" value="ECO:0007669"/>
    <property type="project" value="UniProtKB-KW"/>
</dbReference>
<keyword evidence="5" id="KW-1185">Reference proteome</keyword>
<comment type="caution">
    <text evidence="4">The sequence shown here is derived from an EMBL/GenBank/DDBJ whole genome shotgun (WGS) entry which is preliminary data.</text>
</comment>